<dbReference type="Proteomes" id="UP000191057">
    <property type="component" value="Chromosome"/>
</dbReference>
<organism evidence="1 2">
    <name type="scientific">Bacillus thuringiensis</name>
    <dbReference type="NCBI Taxonomy" id="1428"/>
    <lineage>
        <taxon>Bacteria</taxon>
        <taxon>Bacillati</taxon>
        <taxon>Bacillota</taxon>
        <taxon>Bacilli</taxon>
        <taxon>Bacillales</taxon>
        <taxon>Bacillaceae</taxon>
        <taxon>Bacillus</taxon>
        <taxon>Bacillus cereus group</taxon>
    </lineage>
</organism>
<protein>
    <submittedName>
        <fullName evidence="1">Uncharacterized protein</fullName>
    </submittedName>
</protein>
<gene>
    <name evidence="1" type="ORF">B4918_30490</name>
</gene>
<dbReference type="EMBL" id="CP020002">
    <property type="protein sequence ID" value="AQY42014.1"/>
    <property type="molecule type" value="Genomic_DNA"/>
</dbReference>
<evidence type="ECO:0000313" key="2">
    <source>
        <dbReference type="Proteomes" id="UP000191057"/>
    </source>
</evidence>
<sequence length="73" mass="8287">MTFPPFYSKVGLSKNTLPESKIHSFSMEVNSKFVNFLKNITIKVTLSLSFVTPILFAYTVKYQGFVEIEGDCL</sequence>
<name>A0A9W3TI42_BACTU</name>
<evidence type="ECO:0000313" key="1">
    <source>
        <dbReference type="EMBL" id="AQY42014.1"/>
    </source>
</evidence>
<accession>A0A9W3TI42</accession>
<reference evidence="1 2" key="1">
    <citation type="submission" date="2017-03" db="EMBL/GenBank/DDBJ databases">
        <title>Complete genome sequence of Bacillus thuringiensis L-7601, a novel melanin producing strain.</title>
        <authorList>
            <person name="Cai J."/>
            <person name="Cao Z."/>
            <person name="Tan T."/>
        </authorList>
    </citation>
    <scope>NUCLEOTIDE SEQUENCE [LARGE SCALE GENOMIC DNA]</scope>
    <source>
        <strain evidence="1 2">L-7601</strain>
    </source>
</reference>
<dbReference type="AlphaFoldDB" id="A0A9W3TI42"/>
<proteinExistence type="predicted"/>